<evidence type="ECO:0000256" key="1">
    <source>
        <dbReference type="SAM" id="Phobius"/>
    </source>
</evidence>
<dbReference type="OrthoDB" id="9932690at2"/>
<keyword evidence="3" id="KW-1185">Reference proteome</keyword>
<evidence type="ECO:0000313" key="2">
    <source>
        <dbReference type="EMBL" id="PXX78576.1"/>
    </source>
</evidence>
<dbReference type="EMBL" id="QJKH01000007">
    <property type="protein sequence ID" value="PXX78576.1"/>
    <property type="molecule type" value="Genomic_DNA"/>
</dbReference>
<dbReference type="RefSeq" id="WP_022939211.1">
    <property type="nucleotide sequence ID" value="NZ_CABKRQ010000008.1"/>
</dbReference>
<organism evidence="2 3">
    <name type="scientific">Dielma fastidiosa</name>
    <dbReference type="NCBI Taxonomy" id="1034346"/>
    <lineage>
        <taxon>Bacteria</taxon>
        <taxon>Bacillati</taxon>
        <taxon>Bacillota</taxon>
        <taxon>Erysipelotrichia</taxon>
        <taxon>Erysipelotrichales</taxon>
        <taxon>Erysipelotrichaceae</taxon>
        <taxon>Dielma</taxon>
    </lineage>
</organism>
<evidence type="ECO:0000313" key="3">
    <source>
        <dbReference type="Proteomes" id="UP000247612"/>
    </source>
</evidence>
<gene>
    <name evidence="2" type="ORF">DES51_107117</name>
</gene>
<reference evidence="2 3" key="1">
    <citation type="submission" date="2018-05" db="EMBL/GenBank/DDBJ databases">
        <title>Genomic Encyclopedia of Type Strains, Phase IV (KMG-IV): sequencing the most valuable type-strain genomes for metagenomic binning, comparative biology and taxonomic classification.</title>
        <authorList>
            <person name="Goeker M."/>
        </authorList>
    </citation>
    <scope>NUCLEOTIDE SEQUENCE [LARGE SCALE GENOMIC DNA]</scope>
    <source>
        <strain evidence="2 3">JC118</strain>
    </source>
</reference>
<proteinExistence type="predicted"/>
<sequence>MMYFLSGVIALVGAALVICLASLSPNGLTGGTMYSNSLPLNYGGLMAIVLFLLSLYCFYKHNKEK</sequence>
<keyword evidence="1" id="KW-0812">Transmembrane</keyword>
<protein>
    <submittedName>
        <fullName evidence="2">Uncharacterized protein</fullName>
    </submittedName>
</protein>
<keyword evidence="1" id="KW-1133">Transmembrane helix</keyword>
<feature type="transmembrane region" description="Helical" evidence="1">
    <location>
        <begin position="40"/>
        <end position="59"/>
    </location>
</feature>
<name>A0A318KSD7_9FIRM</name>
<keyword evidence="1" id="KW-0472">Membrane</keyword>
<comment type="caution">
    <text evidence="2">The sequence shown here is derived from an EMBL/GenBank/DDBJ whole genome shotgun (WGS) entry which is preliminary data.</text>
</comment>
<accession>A0A318KSD7</accession>
<dbReference type="Proteomes" id="UP000247612">
    <property type="component" value="Unassembled WGS sequence"/>
</dbReference>
<dbReference type="AlphaFoldDB" id="A0A318KSD7"/>